<dbReference type="AlphaFoldDB" id="A0A4R6GIT7"/>
<dbReference type="OrthoDB" id="8557073at2"/>
<sequence>MTSLIPQEIPAALILSAIHEDAIVAAENHLRDVLALAIEYQAPHAAIIVFDTRCELALALTEAYKRCLPTATFIDFDTVSADAILAAFAELAANDLVVLIQSTNFRLEAFRIRIELFKRSLKVIEHPHLSRMTGSQALHYIASLAYDPTYYRGVGRALKARIDSARFGVVDSGGERLVFGSPFESAKLNIGDYSEMTNVGGQFPIGEVFTEAQDLEAVNGRVRIFVFGDTAFQVNQPEKPITLVIEKGRVTDVIDSTPEFDQVIANIRADEGEVWLRELGFGMNRAFSQTRTVCDIGTYERMCGIHLSLGAKHGVYNKPQIKRATARYHVDVFAVTEAVYLDDDLVYSNGAWQVG</sequence>
<protein>
    <recommendedName>
        <fullName evidence="3">Leucyl aminopeptidase (Aminopeptidase T)</fullName>
    </recommendedName>
</protein>
<dbReference type="EMBL" id="SNWF01000004">
    <property type="protein sequence ID" value="TDN94330.1"/>
    <property type="molecule type" value="Genomic_DNA"/>
</dbReference>
<comment type="caution">
    <text evidence="1">The sequence shown here is derived from an EMBL/GenBank/DDBJ whole genome shotgun (WGS) entry which is preliminary data.</text>
</comment>
<gene>
    <name evidence="1" type="ORF">EV677_0873</name>
</gene>
<proteinExistence type="predicted"/>
<dbReference type="RefSeq" id="WP_112990955.1">
    <property type="nucleotide sequence ID" value="NZ_PTLZ01000001.1"/>
</dbReference>
<evidence type="ECO:0000313" key="1">
    <source>
        <dbReference type="EMBL" id="TDN94330.1"/>
    </source>
</evidence>
<keyword evidence="2" id="KW-1185">Reference proteome</keyword>
<accession>A0A4R6GIT7</accession>
<reference evidence="1 2" key="1">
    <citation type="submission" date="2019-03" db="EMBL/GenBank/DDBJ databases">
        <title>Genomic Encyclopedia of Type Strains, Phase IV (KMG-IV): sequencing the most valuable type-strain genomes for metagenomic binning, comparative biology and taxonomic classification.</title>
        <authorList>
            <person name="Goeker M."/>
        </authorList>
    </citation>
    <scope>NUCLEOTIDE SEQUENCE [LARGE SCALE GENOMIC DNA]</scope>
    <source>
        <strain evidence="1 2">DSM 18555</strain>
    </source>
</reference>
<organism evidence="1 2">
    <name type="scientific">Herminiimonas fonticola</name>
    <dbReference type="NCBI Taxonomy" id="303380"/>
    <lineage>
        <taxon>Bacteria</taxon>
        <taxon>Pseudomonadati</taxon>
        <taxon>Pseudomonadota</taxon>
        <taxon>Betaproteobacteria</taxon>
        <taxon>Burkholderiales</taxon>
        <taxon>Oxalobacteraceae</taxon>
        <taxon>Herminiimonas</taxon>
    </lineage>
</organism>
<dbReference type="SUPFAM" id="SSF144052">
    <property type="entry name" value="Thermophilic metalloprotease-like"/>
    <property type="match status" value="1"/>
</dbReference>
<name>A0A4R6GIT7_9BURK</name>
<dbReference type="Proteomes" id="UP000294737">
    <property type="component" value="Unassembled WGS sequence"/>
</dbReference>
<evidence type="ECO:0000313" key="2">
    <source>
        <dbReference type="Proteomes" id="UP000294737"/>
    </source>
</evidence>
<evidence type="ECO:0008006" key="3">
    <source>
        <dbReference type="Google" id="ProtNLM"/>
    </source>
</evidence>